<dbReference type="VEuPathDB" id="FungiDB:SDRG_04691"/>
<organism evidence="2 3">
    <name type="scientific">Saprolegnia diclina (strain VS20)</name>
    <dbReference type="NCBI Taxonomy" id="1156394"/>
    <lineage>
        <taxon>Eukaryota</taxon>
        <taxon>Sar</taxon>
        <taxon>Stramenopiles</taxon>
        <taxon>Oomycota</taxon>
        <taxon>Saprolegniomycetes</taxon>
        <taxon>Saprolegniales</taxon>
        <taxon>Saprolegniaceae</taxon>
        <taxon>Saprolegnia</taxon>
    </lineage>
</organism>
<dbReference type="EMBL" id="JH767142">
    <property type="protein sequence ID" value="EQC38266.1"/>
    <property type="molecule type" value="Genomic_DNA"/>
</dbReference>
<dbReference type="RefSeq" id="XP_008608593.1">
    <property type="nucleotide sequence ID" value="XM_008610371.1"/>
</dbReference>
<feature type="region of interest" description="Disordered" evidence="1">
    <location>
        <begin position="49"/>
        <end position="159"/>
    </location>
</feature>
<proteinExistence type="predicted"/>
<dbReference type="OrthoDB" id="167606at2759"/>
<dbReference type="InParanoid" id="T0QU75"/>
<dbReference type="Proteomes" id="UP000030762">
    <property type="component" value="Unassembled WGS sequence"/>
</dbReference>
<dbReference type="GeneID" id="19945418"/>
<gene>
    <name evidence="2" type="ORF">SDRG_04691</name>
</gene>
<accession>T0QU75</accession>
<dbReference type="eggNOG" id="ENOG502S5HT">
    <property type="taxonomic scope" value="Eukaryota"/>
</dbReference>
<name>T0QU75_SAPDV</name>
<keyword evidence="3" id="KW-1185">Reference proteome</keyword>
<evidence type="ECO:0000256" key="1">
    <source>
        <dbReference type="SAM" id="MobiDB-lite"/>
    </source>
</evidence>
<feature type="compositionally biased region" description="Basic and acidic residues" evidence="1">
    <location>
        <begin position="61"/>
        <end position="70"/>
    </location>
</feature>
<reference evidence="2 3" key="1">
    <citation type="submission" date="2012-04" db="EMBL/GenBank/DDBJ databases">
        <title>The Genome Sequence of Saprolegnia declina VS20.</title>
        <authorList>
            <consortium name="The Broad Institute Genome Sequencing Platform"/>
            <person name="Russ C."/>
            <person name="Nusbaum C."/>
            <person name="Tyler B."/>
            <person name="van West P."/>
            <person name="Dieguez-Uribeondo J."/>
            <person name="de Bruijn I."/>
            <person name="Tripathy S."/>
            <person name="Jiang R."/>
            <person name="Young S.K."/>
            <person name="Zeng Q."/>
            <person name="Gargeya S."/>
            <person name="Fitzgerald M."/>
            <person name="Haas B."/>
            <person name="Abouelleil A."/>
            <person name="Alvarado L."/>
            <person name="Arachchi H.M."/>
            <person name="Berlin A."/>
            <person name="Chapman S.B."/>
            <person name="Goldberg J."/>
            <person name="Griggs A."/>
            <person name="Gujja S."/>
            <person name="Hansen M."/>
            <person name="Howarth C."/>
            <person name="Imamovic A."/>
            <person name="Larimer J."/>
            <person name="McCowen C."/>
            <person name="Montmayeur A."/>
            <person name="Murphy C."/>
            <person name="Neiman D."/>
            <person name="Pearson M."/>
            <person name="Priest M."/>
            <person name="Roberts A."/>
            <person name="Saif S."/>
            <person name="Shea T."/>
            <person name="Sisk P."/>
            <person name="Sykes S."/>
            <person name="Wortman J."/>
            <person name="Nusbaum C."/>
            <person name="Birren B."/>
        </authorList>
    </citation>
    <scope>NUCLEOTIDE SEQUENCE [LARGE SCALE GENOMIC DNA]</scope>
    <source>
        <strain evidence="2 3">VS20</strain>
    </source>
</reference>
<feature type="compositionally biased region" description="Basic residues" evidence="1">
    <location>
        <begin position="112"/>
        <end position="133"/>
    </location>
</feature>
<evidence type="ECO:0000313" key="2">
    <source>
        <dbReference type="EMBL" id="EQC38266.1"/>
    </source>
</evidence>
<protein>
    <submittedName>
        <fullName evidence="2">Uncharacterized protein</fullName>
    </submittedName>
</protein>
<dbReference type="OMA" id="QCYTGTC"/>
<feature type="compositionally biased region" description="Basic residues" evidence="1">
    <location>
        <begin position="71"/>
        <end position="82"/>
    </location>
</feature>
<feature type="compositionally biased region" description="Basic residues" evidence="1">
    <location>
        <begin position="150"/>
        <end position="159"/>
    </location>
</feature>
<evidence type="ECO:0000313" key="3">
    <source>
        <dbReference type="Proteomes" id="UP000030762"/>
    </source>
</evidence>
<dbReference type="AlphaFoldDB" id="T0QU75"/>
<sequence length="159" mass="17632">MASTRCPQCYLGKCKVHVAAAGAVSAKELALQRMYDTMVGSQLAKLRKETSEATLEAKSSQYKDDLDKVREKKRKSSKKSSSKAKDVHSGSGLNPQALAAICSSDSDEDKRAKKSSKKKAKKAKDSKKKKRKRYDSSSSSDSDSDDDRRSAKKRHKRRD</sequence>